<feature type="compositionally biased region" description="Polar residues" evidence="1">
    <location>
        <begin position="1"/>
        <end position="22"/>
    </location>
</feature>
<dbReference type="Proteomes" id="UP000823388">
    <property type="component" value="Chromosome 4N"/>
</dbReference>
<evidence type="ECO:0000313" key="2">
    <source>
        <dbReference type="EMBL" id="KAG2605333.1"/>
    </source>
</evidence>
<accession>A0A8T0T7L1</accession>
<keyword evidence="3" id="KW-1185">Reference proteome</keyword>
<organism evidence="2 3">
    <name type="scientific">Panicum virgatum</name>
    <name type="common">Blackwell switchgrass</name>
    <dbReference type="NCBI Taxonomy" id="38727"/>
    <lineage>
        <taxon>Eukaryota</taxon>
        <taxon>Viridiplantae</taxon>
        <taxon>Streptophyta</taxon>
        <taxon>Embryophyta</taxon>
        <taxon>Tracheophyta</taxon>
        <taxon>Spermatophyta</taxon>
        <taxon>Magnoliopsida</taxon>
        <taxon>Liliopsida</taxon>
        <taxon>Poales</taxon>
        <taxon>Poaceae</taxon>
        <taxon>PACMAD clade</taxon>
        <taxon>Panicoideae</taxon>
        <taxon>Panicodae</taxon>
        <taxon>Paniceae</taxon>
        <taxon>Panicinae</taxon>
        <taxon>Panicum</taxon>
        <taxon>Panicum sect. Hiantes</taxon>
    </lineage>
</organism>
<feature type="region of interest" description="Disordered" evidence="1">
    <location>
        <begin position="241"/>
        <end position="278"/>
    </location>
</feature>
<feature type="region of interest" description="Disordered" evidence="1">
    <location>
        <begin position="1"/>
        <end position="106"/>
    </location>
</feature>
<gene>
    <name evidence="2" type="ORF">PVAP13_4NG100719</name>
</gene>
<dbReference type="EMBL" id="CM029044">
    <property type="protein sequence ID" value="KAG2605333.1"/>
    <property type="molecule type" value="Genomic_DNA"/>
</dbReference>
<comment type="caution">
    <text evidence="2">The sequence shown here is derived from an EMBL/GenBank/DDBJ whole genome shotgun (WGS) entry which is preliminary data.</text>
</comment>
<sequence length="297" mass="30270">MASGVSFSSSPMTGCAGSSSSSPWPTTRDPLPPPWPAAEGDPPATLASPAATRSTRALPRRAVRVGRPHACGGTDARTGQLLGRRQHRGGLGHGRGRGGWQRRGRLGGTLGEELRVGQDLERGAAAAVREEDPLHGLGSPDGDGGLLDDNLVLAGARRGGDHARRALPVGEVGGPAGAEAPGLGGRVDGHEDDVGVGDVAVDVGAEGEVAAAAGPDDATGRRSLFLASMRGRETSTMATSMDPRRALPSGRPATAARKMELPGGRTPGRSSRGRWEGAGTWGALGQRWEAHISRGLG</sequence>
<feature type="compositionally biased region" description="Basic residues" evidence="1">
    <location>
        <begin position="58"/>
        <end position="67"/>
    </location>
</feature>
<dbReference type="AlphaFoldDB" id="A0A8T0T7L1"/>
<evidence type="ECO:0000256" key="1">
    <source>
        <dbReference type="SAM" id="MobiDB-lite"/>
    </source>
</evidence>
<proteinExistence type="predicted"/>
<name>A0A8T0T7L1_PANVG</name>
<reference evidence="2" key="1">
    <citation type="submission" date="2020-05" db="EMBL/GenBank/DDBJ databases">
        <title>WGS assembly of Panicum virgatum.</title>
        <authorList>
            <person name="Lovell J.T."/>
            <person name="Jenkins J."/>
            <person name="Shu S."/>
            <person name="Juenger T.E."/>
            <person name="Schmutz J."/>
        </authorList>
    </citation>
    <scope>NUCLEOTIDE SEQUENCE</scope>
    <source>
        <strain evidence="2">AP13</strain>
    </source>
</reference>
<evidence type="ECO:0000313" key="3">
    <source>
        <dbReference type="Proteomes" id="UP000823388"/>
    </source>
</evidence>
<protein>
    <submittedName>
        <fullName evidence="2">Uncharacterized protein</fullName>
    </submittedName>
</protein>
<feature type="compositionally biased region" description="Basic residues" evidence="1">
    <location>
        <begin position="84"/>
        <end position="105"/>
    </location>
</feature>